<dbReference type="Proteomes" id="UP000248783">
    <property type="component" value="Unassembled WGS sequence"/>
</dbReference>
<dbReference type="Pfam" id="PF02557">
    <property type="entry name" value="VanY"/>
    <property type="match status" value="1"/>
</dbReference>
<feature type="compositionally biased region" description="Pro residues" evidence="1">
    <location>
        <begin position="22"/>
        <end position="35"/>
    </location>
</feature>
<dbReference type="GO" id="GO:0006508">
    <property type="term" value="P:proteolysis"/>
    <property type="evidence" value="ECO:0007669"/>
    <property type="project" value="InterPro"/>
</dbReference>
<dbReference type="EMBL" id="QKWH01000010">
    <property type="protein sequence ID" value="PZR52435.1"/>
    <property type="molecule type" value="Genomic_DNA"/>
</dbReference>
<dbReference type="PANTHER" id="PTHR34385">
    <property type="entry name" value="D-ALANYL-D-ALANINE CARBOXYPEPTIDASE"/>
    <property type="match status" value="1"/>
</dbReference>
<dbReference type="Gene3D" id="3.30.1380.10">
    <property type="match status" value="1"/>
</dbReference>
<organism evidence="3 4">
    <name type="scientific">Xylanimonas oleitrophica</name>
    <dbReference type="NCBI Taxonomy" id="2607479"/>
    <lineage>
        <taxon>Bacteria</taxon>
        <taxon>Bacillati</taxon>
        <taxon>Actinomycetota</taxon>
        <taxon>Actinomycetes</taxon>
        <taxon>Micrococcales</taxon>
        <taxon>Promicromonosporaceae</taxon>
        <taxon>Xylanimonas</taxon>
    </lineage>
</organism>
<keyword evidence="4" id="KW-1185">Reference proteome</keyword>
<evidence type="ECO:0000259" key="2">
    <source>
        <dbReference type="Pfam" id="PF02557"/>
    </source>
</evidence>
<accession>A0A2W5WXC5</accession>
<proteinExistence type="predicted"/>
<dbReference type="GO" id="GO:0008233">
    <property type="term" value="F:peptidase activity"/>
    <property type="evidence" value="ECO:0007669"/>
    <property type="project" value="InterPro"/>
</dbReference>
<evidence type="ECO:0000256" key="1">
    <source>
        <dbReference type="SAM" id="MobiDB-lite"/>
    </source>
</evidence>
<reference evidence="3 4" key="1">
    <citation type="submission" date="2018-06" db="EMBL/GenBank/DDBJ databases">
        <title>Whole genome sequencing of a novel hydrocarbon degrading bacterial strain, PW21 isolated from oil contaminated produced water sample.</title>
        <authorList>
            <person name="Nagkirti P."/>
            <person name="Shaikh A."/>
            <person name="Gowdaman V."/>
            <person name="Engineer A.E."/>
            <person name="Dagar S."/>
            <person name="Dhakephalkar P.K."/>
        </authorList>
    </citation>
    <scope>NUCLEOTIDE SEQUENCE [LARGE SCALE GENOMIC DNA]</scope>
    <source>
        <strain evidence="3 4">PW21</strain>
    </source>
</reference>
<dbReference type="InterPro" id="IPR052179">
    <property type="entry name" value="DD-CPase-like"/>
</dbReference>
<name>A0A2W5WXC5_9MICO</name>
<evidence type="ECO:0000313" key="3">
    <source>
        <dbReference type="EMBL" id="PZR52435.1"/>
    </source>
</evidence>
<feature type="domain" description="D-alanyl-D-alanine carboxypeptidase-like core" evidence="2">
    <location>
        <begin position="65"/>
        <end position="171"/>
    </location>
</feature>
<comment type="caution">
    <text evidence="3">The sequence shown here is derived from an EMBL/GenBank/DDBJ whole genome shotgun (WGS) entry which is preliminary data.</text>
</comment>
<gene>
    <name evidence="3" type="ORF">DNL40_12280</name>
</gene>
<dbReference type="InterPro" id="IPR003709">
    <property type="entry name" value="VanY-like_core_dom"/>
</dbReference>
<feature type="compositionally biased region" description="Pro residues" evidence="1">
    <location>
        <begin position="1"/>
        <end position="15"/>
    </location>
</feature>
<evidence type="ECO:0000313" key="4">
    <source>
        <dbReference type="Proteomes" id="UP000248783"/>
    </source>
</evidence>
<protein>
    <recommendedName>
        <fullName evidence="2">D-alanyl-D-alanine carboxypeptidase-like core domain-containing protein</fullName>
    </recommendedName>
</protein>
<sequence length="183" mass="20293">MAPEPTPEPVNPSPEPVEVAPAPEPTPANPFPPYPGCDGVVTEPGTNGRVPASELCDIWQDPFHVRADAAVRLEPLNDAYEKTFGEPLCLTGGYRSYEEQVRLKSQKPTLAATPGRSNHGWGLAVDICDYSYAGERWDWLKEHGPEFGWDNPPWARRGGEGPYEPWHWEYTEAVDALRAQGLE</sequence>
<feature type="region of interest" description="Disordered" evidence="1">
    <location>
        <begin position="1"/>
        <end position="48"/>
    </location>
</feature>
<dbReference type="CDD" id="cd14814">
    <property type="entry name" value="Peptidase_M15"/>
    <property type="match status" value="1"/>
</dbReference>
<dbReference type="AlphaFoldDB" id="A0A2W5WXC5"/>
<dbReference type="SUPFAM" id="SSF55166">
    <property type="entry name" value="Hedgehog/DD-peptidase"/>
    <property type="match status" value="1"/>
</dbReference>
<dbReference type="InterPro" id="IPR009045">
    <property type="entry name" value="Zn_M74/Hedgehog-like"/>
</dbReference>
<dbReference type="PANTHER" id="PTHR34385:SF1">
    <property type="entry name" value="PEPTIDOGLYCAN L-ALANYL-D-GLUTAMATE ENDOPEPTIDASE CWLK"/>
    <property type="match status" value="1"/>
</dbReference>